<organism evidence="1">
    <name type="scientific">Daucus carota subsp. sativus</name>
    <name type="common">Carrot</name>
    <dbReference type="NCBI Taxonomy" id="79200"/>
    <lineage>
        <taxon>Eukaryota</taxon>
        <taxon>Viridiplantae</taxon>
        <taxon>Streptophyta</taxon>
        <taxon>Embryophyta</taxon>
        <taxon>Tracheophyta</taxon>
        <taxon>Spermatophyta</taxon>
        <taxon>Magnoliopsida</taxon>
        <taxon>eudicotyledons</taxon>
        <taxon>Gunneridae</taxon>
        <taxon>Pentapetalae</taxon>
        <taxon>asterids</taxon>
        <taxon>campanulids</taxon>
        <taxon>Apiales</taxon>
        <taxon>Apiaceae</taxon>
        <taxon>Apioideae</taxon>
        <taxon>Scandiceae</taxon>
        <taxon>Daucinae</taxon>
        <taxon>Daucus</taxon>
        <taxon>Daucus sect. Daucus</taxon>
    </lineage>
</organism>
<evidence type="ECO:0000313" key="1">
    <source>
        <dbReference type="EMBL" id="KZM94210.1"/>
    </source>
</evidence>
<accession>A0A162A2L0</accession>
<gene>
    <name evidence="1" type="ORF">DCAR_017453</name>
</gene>
<dbReference type="EMBL" id="LNRQ01000005">
    <property type="protein sequence ID" value="KZM94210.1"/>
    <property type="molecule type" value="Genomic_DNA"/>
</dbReference>
<reference evidence="1" key="1">
    <citation type="journal article" date="2016" name="Nat. Genet.">
        <title>A high-quality carrot genome assembly provides new insights into carotenoid accumulation and asterid genome evolution.</title>
        <authorList>
            <person name="Iorizzo M."/>
            <person name="Ellison S."/>
            <person name="Senalik D."/>
            <person name="Zeng P."/>
            <person name="Satapoomin P."/>
            <person name="Huang J."/>
            <person name="Bowman M."/>
            <person name="Iovene M."/>
            <person name="Sanseverino W."/>
            <person name="Cavagnaro P."/>
            <person name="Yildiz M."/>
            <person name="Macko-Podgorni A."/>
            <person name="Moranska E."/>
            <person name="Grzebelus E."/>
            <person name="Grzebelus D."/>
            <person name="Ashrafi H."/>
            <person name="Zheng Z."/>
            <person name="Cheng S."/>
            <person name="Spooner D."/>
            <person name="Van Deynze A."/>
            <person name="Simon P."/>
        </authorList>
    </citation>
    <scope>NUCLEOTIDE SEQUENCE [LARGE SCALE GENOMIC DNA]</scope>
    <source>
        <tissue evidence="1">Leaf</tissue>
    </source>
</reference>
<name>A0A162A2L0_DAUCS</name>
<dbReference type="AlphaFoldDB" id="A0A162A2L0"/>
<dbReference type="Gramene" id="KZM94210">
    <property type="protein sequence ID" value="KZM94210"/>
    <property type="gene ID" value="DCAR_017453"/>
</dbReference>
<sequence length="71" mass="8154">MLIIGGTLLKKKVSGSMFGISQAEGSTPRPSLDIHSEWMEADRMLMRDHLEEDDEFVTPREHTLGAWRKRQ</sequence>
<protein>
    <submittedName>
        <fullName evidence="1">Uncharacterized protein</fullName>
    </submittedName>
</protein>
<comment type="caution">
    <text evidence="1">The sequence shown here is derived from an EMBL/GenBank/DDBJ whole genome shotgun (WGS) entry which is preliminary data.</text>
</comment>
<proteinExistence type="predicted"/>